<dbReference type="EMBL" id="JACRUM010000003">
    <property type="protein sequence ID" value="MBC5863226.1"/>
    <property type="molecule type" value="Genomic_DNA"/>
</dbReference>
<name>A0ABR7JFE4_9FLAO</name>
<comment type="caution">
    <text evidence="3">The sequence shown here is derived from an EMBL/GenBank/DDBJ whole genome shotgun (WGS) entry which is preliminary data.</text>
</comment>
<keyword evidence="2" id="KW-0732">Signal</keyword>
<dbReference type="Proteomes" id="UP000621670">
    <property type="component" value="Unassembled WGS sequence"/>
</dbReference>
<organism evidence="3 4">
    <name type="scientific">Flavobacterium turcicum</name>
    <dbReference type="NCBI Taxonomy" id="2764718"/>
    <lineage>
        <taxon>Bacteria</taxon>
        <taxon>Pseudomonadati</taxon>
        <taxon>Bacteroidota</taxon>
        <taxon>Flavobacteriia</taxon>
        <taxon>Flavobacteriales</taxon>
        <taxon>Flavobacteriaceae</taxon>
        <taxon>Flavobacterium</taxon>
    </lineage>
</organism>
<dbReference type="RefSeq" id="WP_166134983.1">
    <property type="nucleotide sequence ID" value="NZ_JAAOBY010000003.1"/>
</dbReference>
<feature type="chain" id="PRO_5045518288" evidence="2">
    <location>
        <begin position="24"/>
        <end position="109"/>
    </location>
</feature>
<feature type="signal peptide" evidence="2">
    <location>
        <begin position="1"/>
        <end position="23"/>
    </location>
</feature>
<evidence type="ECO:0000313" key="3">
    <source>
        <dbReference type="EMBL" id="MBC5863226.1"/>
    </source>
</evidence>
<feature type="region of interest" description="Disordered" evidence="1">
    <location>
        <begin position="28"/>
        <end position="47"/>
    </location>
</feature>
<evidence type="ECO:0000256" key="1">
    <source>
        <dbReference type="SAM" id="MobiDB-lite"/>
    </source>
</evidence>
<evidence type="ECO:0000256" key="2">
    <source>
        <dbReference type="SAM" id="SignalP"/>
    </source>
</evidence>
<accession>A0ABR7JFE4</accession>
<reference evidence="3 4" key="1">
    <citation type="submission" date="2020-08" db="EMBL/GenBank/DDBJ databases">
        <title>Description of novel Flavobacterium F-400 isolate.</title>
        <authorList>
            <person name="Saticioglu I."/>
            <person name="Duman M."/>
            <person name="Altun S."/>
        </authorList>
    </citation>
    <scope>NUCLEOTIDE SEQUENCE [LARGE SCALE GENOMIC DNA]</scope>
    <source>
        <strain evidence="3 4">F-400</strain>
    </source>
</reference>
<keyword evidence="4" id="KW-1185">Reference proteome</keyword>
<gene>
    <name evidence="3" type="ORF">H8R26_07290</name>
</gene>
<protein>
    <submittedName>
        <fullName evidence="3">Uncharacterized protein</fullName>
    </submittedName>
</protein>
<proteinExistence type="predicted"/>
<feature type="compositionally biased region" description="Basic and acidic residues" evidence="1">
    <location>
        <begin position="29"/>
        <end position="47"/>
    </location>
</feature>
<sequence length="109" mass="12882">MKNHSYKILFSLLFFCFATAWLANNYGDIKSDKNRSEQSEKSIEDKSIEEKDKTYIIDSNPKNHFQITFQEEKTNHLIYYDFIIKEWSAITELPPPKTLQHLTMATKNS</sequence>
<evidence type="ECO:0000313" key="4">
    <source>
        <dbReference type="Proteomes" id="UP000621670"/>
    </source>
</evidence>